<dbReference type="AlphaFoldDB" id="A0A2A9MPE8"/>
<name>A0A2A9MPE8_BESBE</name>
<comment type="caution">
    <text evidence="2">The sequence shown here is derived from an EMBL/GenBank/DDBJ whole genome shotgun (WGS) entry which is preliminary data.</text>
</comment>
<sequence>MTTLSSPSIFCSPPISSPSGSLSAISLAPVSTSLAGVDASKENAGLSGSSGALPEAAEGRGNSTRESATGSRRGRRTMAGGTSEEGASGAEAGSSARRSSASAAFAGAAGPKEREETGERQRCRRGNCRRSRGELTGDM</sequence>
<keyword evidence="3" id="KW-1185">Reference proteome</keyword>
<protein>
    <submittedName>
        <fullName evidence="2">Uncharacterized protein</fullName>
    </submittedName>
</protein>
<feature type="region of interest" description="Disordered" evidence="1">
    <location>
        <begin position="41"/>
        <end position="139"/>
    </location>
</feature>
<dbReference type="KEGG" id="bbes:BESB_005570"/>
<dbReference type="VEuPathDB" id="ToxoDB:BESB_005570"/>
<evidence type="ECO:0000313" key="3">
    <source>
        <dbReference type="Proteomes" id="UP000224006"/>
    </source>
</evidence>
<proteinExistence type="predicted"/>
<reference evidence="2 3" key="1">
    <citation type="submission" date="2017-09" db="EMBL/GenBank/DDBJ databases">
        <title>Genome sequencing of Besnoitia besnoiti strain Bb-Ger1.</title>
        <authorList>
            <person name="Schares G."/>
            <person name="Venepally P."/>
            <person name="Lorenzi H.A."/>
        </authorList>
    </citation>
    <scope>NUCLEOTIDE SEQUENCE [LARGE SCALE GENOMIC DNA]</scope>
    <source>
        <strain evidence="2 3">Bb-Ger1</strain>
    </source>
</reference>
<dbReference type="EMBL" id="NWUJ01000001">
    <property type="protein sequence ID" value="PFH38216.1"/>
    <property type="molecule type" value="Genomic_DNA"/>
</dbReference>
<dbReference type="Proteomes" id="UP000224006">
    <property type="component" value="Chromosome I"/>
</dbReference>
<organism evidence="2 3">
    <name type="scientific">Besnoitia besnoiti</name>
    <name type="common">Apicomplexan protozoan</name>
    <dbReference type="NCBI Taxonomy" id="94643"/>
    <lineage>
        <taxon>Eukaryota</taxon>
        <taxon>Sar</taxon>
        <taxon>Alveolata</taxon>
        <taxon>Apicomplexa</taxon>
        <taxon>Conoidasida</taxon>
        <taxon>Coccidia</taxon>
        <taxon>Eucoccidiorida</taxon>
        <taxon>Eimeriorina</taxon>
        <taxon>Sarcocystidae</taxon>
        <taxon>Besnoitia</taxon>
    </lineage>
</organism>
<feature type="region of interest" description="Disordered" evidence="1">
    <location>
        <begin position="1"/>
        <end position="23"/>
    </location>
</feature>
<evidence type="ECO:0000313" key="2">
    <source>
        <dbReference type="EMBL" id="PFH38216.1"/>
    </source>
</evidence>
<feature type="compositionally biased region" description="Basic and acidic residues" evidence="1">
    <location>
        <begin position="111"/>
        <end position="121"/>
    </location>
</feature>
<dbReference type="RefSeq" id="XP_029222225.1">
    <property type="nucleotide sequence ID" value="XM_029359312.1"/>
</dbReference>
<accession>A0A2A9MPE8</accession>
<feature type="compositionally biased region" description="Low complexity" evidence="1">
    <location>
        <begin position="79"/>
        <end position="110"/>
    </location>
</feature>
<evidence type="ECO:0000256" key="1">
    <source>
        <dbReference type="SAM" id="MobiDB-lite"/>
    </source>
</evidence>
<dbReference type="GeneID" id="40305620"/>
<feature type="compositionally biased region" description="Polar residues" evidence="1">
    <location>
        <begin position="61"/>
        <end position="70"/>
    </location>
</feature>
<gene>
    <name evidence="2" type="ORF">BESB_005570</name>
</gene>